<evidence type="ECO:0000259" key="1">
    <source>
        <dbReference type="Pfam" id="PF02627"/>
    </source>
</evidence>
<organism evidence="2 3">
    <name type="scientific">Oxyplasma meridianum</name>
    <dbReference type="NCBI Taxonomy" id="3073602"/>
    <lineage>
        <taxon>Archaea</taxon>
        <taxon>Methanobacteriati</taxon>
        <taxon>Thermoplasmatota</taxon>
        <taxon>Thermoplasmata</taxon>
        <taxon>Thermoplasmatales</taxon>
        <taxon>Thermoplasmataceae</taxon>
        <taxon>Oxyplasma</taxon>
    </lineage>
</organism>
<dbReference type="EMBL" id="CP133772">
    <property type="protein sequence ID" value="WYX99666.1"/>
    <property type="molecule type" value="Genomic_DNA"/>
</dbReference>
<dbReference type="PANTHER" id="PTHR33930:SF2">
    <property type="entry name" value="BLR3452 PROTEIN"/>
    <property type="match status" value="1"/>
</dbReference>
<dbReference type="KEGG" id="omr:OXIME_000202"/>
<dbReference type="NCBIfam" id="TIGR00778">
    <property type="entry name" value="ahpD_dom"/>
    <property type="match status" value="1"/>
</dbReference>
<dbReference type="InterPro" id="IPR004675">
    <property type="entry name" value="AhpD_core"/>
</dbReference>
<feature type="domain" description="Carboxymuconolactone decarboxylase-like" evidence="1">
    <location>
        <begin position="29"/>
        <end position="106"/>
    </location>
</feature>
<dbReference type="GO" id="GO:0051920">
    <property type="term" value="F:peroxiredoxin activity"/>
    <property type="evidence" value="ECO:0007669"/>
    <property type="project" value="InterPro"/>
</dbReference>
<evidence type="ECO:0000313" key="2">
    <source>
        <dbReference type="EMBL" id="WYX99666.1"/>
    </source>
</evidence>
<evidence type="ECO:0000313" key="3">
    <source>
        <dbReference type="Proteomes" id="UP001451606"/>
    </source>
</evidence>
<keyword evidence="3" id="KW-1185">Reference proteome</keyword>
<dbReference type="GeneID" id="95966926"/>
<gene>
    <name evidence="2" type="ORF">OXIME_000202</name>
</gene>
<dbReference type="RefSeq" id="WP_393971631.1">
    <property type="nucleotide sequence ID" value="NZ_CP133772.1"/>
</dbReference>
<dbReference type="Gene3D" id="1.20.1290.10">
    <property type="entry name" value="AhpD-like"/>
    <property type="match status" value="1"/>
</dbReference>
<dbReference type="InterPro" id="IPR029032">
    <property type="entry name" value="AhpD-like"/>
</dbReference>
<dbReference type="Proteomes" id="UP001451606">
    <property type="component" value="Chromosome"/>
</dbReference>
<dbReference type="AlphaFoldDB" id="A0AAX4NDV0"/>
<sequence length="116" mass="12824">MTETLSVKKVNEIGGLFKELSEKMPKETSGFMEFNKAVLTPGKLSMKEKELIAVSLAVATQCEWCIPYHVKNALESGATEEEILESSYIAALMKGAPALMQINIVLEAIKEFSIRK</sequence>
<proteinExistence type="predicted"/>
<accession>A0AAX4NDV0</accession>
<dbReference type="InterPro" id="IPR003779">
    <property type="entry name" value="CMD-like"/>
</dbReference>
<dbReference type="SUPFAM" id="SSF69118">
    <property type="entry name" value="AhpD-like"/>
    <property type="match status" value="1"/>
</dbReference>
<dbReference type="PANTHER" id="PTHR33930">
    <property type="entry name" value="ALKYL HYDROPEROXIDE REDUCTASE AHPD"/>
    <property type="match status" value="1"/>
</dbReference>
<name>A0AAX4NDV0_9ARCH</name>
<protein>
    <submittedName>
        <fullName evidence="2">Carboxymuconolactone decarboxylase family protein</fullName>
    </submittedName>
</protein>
<reference evidence="2 3" key="1">
    <citation type="submission" date="2023-09" db="EMBL/GenBank/DDBJ databases">
        <authorList>
            <person name="Golyshina O.V."/>
            <person name="Lunev E.A."/>
            <person name="Bargiela R."/>
            <person name="Gaines M.C."/>
            <person name="Daum B."/>
            <person name="Bale N.J."/>
            <person name="Koenen M."/>
            <person name="Sinninghe Damst J.S."/>
            <person name="Yakimov M."/>
            <person name="Golyshin P.N."/>
        </authorList>
    </citation>
    <scope>NUCLEOTIDE SEQUENCE [LARGE SCALE GENOMIC DNA]</scope>
    <source>
        <strain evidence="2 3">M1</strain>
    </source>
</reference>
<dbReference type="Pfam" id="PF02627">
    <property type="entry name" value="CMD"/>
    <property type="match status" value="1"/>
</dbReference>